<protein>
    <recommendedName>
        <fullName evidence="3">Plus3 domain-containing protein</fullName>
    </recommendedName>
</protein>
<accession>A0A8H6C7X3</accession>
<feature type="region of interest" description="Disordered" evidence="2">
    <location>
        <begin position="1"/>
        <end position="119"/>
    </location>
</feature>
<dbReference type="SMART" id="SM00719">
    <property type="entry name" value="Plus3"/>
    <property type="match status" value="1"/>
</dbReference>
<dbReference type="RefSeq" id="XP_037147924.1">
    <property type="nucleotide sequence ID" value="XM_037296743.1"/>
</dbReference>
<feature type="domain" description="Plus3" evidence="3">
    <location>
        <begin position="277"/>
        <end position="415"/>
    </location>
</feature>
<feature type="compositionally biased region" description="Polar residues" evidence="2">
    <location>
        <begin position="569"/>
        <end position="579"/>
    </location>
</feature>
<dbReference type="Gene3D" id="3.90.70.200">
    <property type="entry name" value="Plus-3 domain"/>
    <property type="match status" value="1"/>
</dbReference>
<evidence type="ECO:0000259" key="3">
    <source>
        <dbReference type="PROSITE" id="PS51360"/>
    </source>
</evidence>
<name>A0A8H6C7X3_9LECA</name>
<evidence type="ECO:0000256" key="1">
    <source>
        <dbReference type="SAM" id="Coils"/>
    </source>
</evidence>
<keyword evidence="5" id="KW-1185">Reference proteome</keyword>
<comment type="caution">
    <text evidence="4">The sequence shown here is derived from an EMBL/GenBank/DDBJ whole genome shotgun (WGS) entry which is preliminary data.</text>
</comment>
<dbReference type="EMBL" id="JACCJB010000022">
    <property type="protein sequence ID" value="KAF6218489.1"/>
    <property type="molecule type" value="Genomic_DNA"/>
</dbReference>
<evidence type="ECO:0000256" key="2">
    <source>
        <dbReference type="SAM" id="MobiDB-lite"/>
    </source>
</evidence>
<keyword evidence="1" id="KW-0175">Coiled coil</keyword>
<dbReference type="InterPro" id="IPR004343">
    <property type="entry name" value="Plus-3_dom"/>
</dbReference>
<feature type="region of interest" description="Disordered" evidence="2">
    <location>
        <begin position="161"/>
        <end position="255"/>
    </location>
</feature>
<feature type="region of interest" description="Disordered" evidence="2">
    <location>
        <begin position="569"/>
        <end position="592"/>
    </location>
</feature>
<proteinExistence type="predicted"/>
<dbReference type="Pfam" id="PF03126">
    <property type="entry name" value="Plus-3"/>
    <property type="match status" value="1"/>
</dbReference>
<dbReference type="GO" id="GO:0003677">
    <property type="term" value="F:DNA binding"/>
    <property type="evidence" value="ECO:0007669"/>
    <property type="project" value="InterPro"/>
</dbReference>
<reference evidence="4 5" key="1">
    <citation type="journal article" date="2020" name="Genomics">
        <title>Complete, high-quality genomes from long-read metagenomic sequencing of two wolf lichen thalli reveals enigmatic genome architecture.</title>
        <authorList>
            <person name="McKenzie S.K."/>
            <person name="Walston R.F."/>
            <person name="Allen J.L."/>
        </authorList>
    </citation>
    <scope>NUCLEOTIDE SEQUENCE [LARGE SCALE GENOMIC DNA]</scope>
    <source>
        <strain evidence="4">WasteWater1</strain>
    </source>
</reference>
<gene>
    <name evidence="4" type="ORF">HO133_005838</name>
</gene>
<evidence type="ECO:0000313" key="4">
    <source>
        <dbReference type="EMBL" id="KAF6218489.1"/>
    </source>
</evidence>
<feature type="compositionally biased region" description="Polar residues" evidence="2">
    <location>
        <begin position="88"/>
        <end position="97"/>
    </location>
</feature>
<dbReference type="PROSITE" id="PS51360">
    <property type="entry name" value="PLUS3"/>
    <property type="match status" value="1"/>
</dbReference>
<dbReference type="InterPro" id="IPR036128">
    <property type="entry name" value="Plus3-like_sf"/>
</dbReference>
<dbReference type="GeneID" id="59334243"/>
<feature type="compositionally biased region" description="Basic and acidic residues" evidence="2">
    <location>
        <begin position="212"/>
        <end position="243"/>
    </location>
</feature>
<evidence type="ECO:0000313" key="5">
    <source>
        <dbReference type="Proteomes" id="UP000593566"/>
    </source>
</evidence>
<dbReference type="AlphaFoldDB" id="A0A8H6C7X3"/>
<dbReference type="Proteomes" id="UP000593566">
    <property type="component" value="Unassembled WGS sequence"/>
</dbReference>
<organism evidence="4 5">
    <name type="scientific">Letharia lupina</name>
    <dbReference type="NCBI Taxonomy" id="560253"/>
    <lineage>
        <taxon>Eukaryota</taxon>
        <taxon>Fungi</taxon>
        <taxon>Dikarya</taxon>
        <taxon>Ascomycota</taxon>
        <taxon>Pezizomycotina</taxon>
        <taxon>Lecanoromycetes</taxon>
        <taxon>OSLEUM clade</taxon>
        <taxon>Lecanoromycetidae</taxon>
        <taxon>Lecanorales</taxon>
        <taxon>Lecanorineae</taxon>
        <taxon>Parmeliaceae</taxon>
        <taxon>Letharia</taxon>
    </lineage>
</organism>
<dbReference type="SUPFAM" id="SSF159042">
    <property type="entry name" value="Plus3-like"/>
    <property type="match status" value="1"/>
</dbReference>
<sequence length="632" mass="69501">MEVDDAELLALAGGDDSSDEETTQAPPTVAKAISPLPAIALSPPHTKDQSSLTPNASAKRGGASKTVKKRKAESEDEGEASSAPGSPDSLQSAPMSESDSDASPAHGAGAGGPIFPVDNKFYSEQDKKKIMALSEIERESILADRAQILERNQQDQHLRRLLQTRGNADTKLADKKRKIGTTDLEDSPRKSSRQKTTLGGRKVGETSAAIDAYKRQREEKSLRDQQRKRDGANRKDRRARSTSENRYSSADADGESEVEWDEGKLKVDDFKFRNAQPADYNDVRRATLTRGLLADYCFYPGFGEAVKDFYVRLPSKPKASGEMNYDLMLIKGILEKESFDYAVERPNGNKIVTNQHVQLMIDGAMKDIHFAAISNSRPTEAEVANHKIAMSDSGKTLPTKSFLISKLADFDAVVKHRFTDEELTEKLKRQGALQRKDAYFERNGINTRRRAAEVKGDEAAIAKCDAELAALDGPKLKYGTFLVDPKAKPVIPAGPTQQERLAELNKANRKANRENVRKAQLAERKADRINREAVQRGEAMPNSFARVKTYAKTHHDAKEALNPLLARQNGSSRDVSRSATPAAVTTPKVEAKKPVFPSPAQKFTASGMPILGNRNMDDEIIASMDLGIDIEI</sequence>
<feature type="coiled-coil region" evidence="1">
    <location>
        <begin position="501"/>
        <end position="532"/>
    </location>
</feature>